<evidence type="ECO:0000313" key="2">
    <source>
        <dbReference type="EMBL" id="TDW70875.1"/>
    </source>
</evidence>
<keyword evidence="1" id="KW-1133">Transmembrane helix</keyword>
<evidence type="ECO:0000313" key="3">
    <source>
        <dbReference type="Proteomes" id="UP000295146"/>
    </source>
</evidence>
<gene>
    <name evidence="2" type="ORF">EV653_4938</name>
</gene>
<dbReference type="EMBL" id="SODP01000002">
    <property type="protein sequence ID" value="TDW70875.1"/>
    <property type="molecule type" value="Genomic_DNA"/>
</dbReference>
<name>A0A4R8C6N4_9ACTN</name>
<keyword evidence="1" id="KW-0812">Transmembrane</keyword>
<dbReference type="Proteomes" id="UP000295146">
    <property type="component" value="Unassembled WGS sequence"/>
</dbReference>
<organism evidence="2 3">
    <name type="scientific">Kribbella pratensis</name>
    <dbReference type="NCBI Taxonomy" id="2512112"/>
    <lineage>
        <taxon>Bacteria</taxon>
        <taxon>Bacillati</taxon>
        <taxon>Actinomycetota</taxon>
        <taxon>Actinomycetes</taxon>
        <taxon>Propionibacteriales</taxon>
        <taxon>Kribbellaceae</taxon>
        <taxon>Kribbella</taxon>
    </lineage>
</organism>
<feature type="transmembrane region" description="Helical" evidence="1">
    <location>
        <begin position="39"/>
        <end position="57"/>
    </location>
</feature>
<dbReference type="RefSeq" id="WP_134106002.1">
    <property type="nucleotide sequence ID" value="NZ_SODP01000002.1"/>
</dbReference>
<reference evidence="2 3" key="1">
    <citation type="submission" date="2019-03" db="EMBL/GenBank/DDBJ databases">
        <title>Genomic Encyclopedia of Type Strains, Phase III (KMG-III): the genomes of soil and plant-associated and newly described type strains.</title>
        <authorList>
            <person name="Whitman W."/>
        </authorList>
    </citation>
    <scope>NUCLEOTIDE SEQUENCE [LARGE SCALE GENOMIC DNA]</scope>
    <source>
        <strain evidence="2 3">VKM Ac-2573</strain>
    </source>
</reference>
<sequence length="231" mass="24542">MAKLTDEELGDLLRETFADRETLADHLPEATKRRNPGPVLLAAAAILAVLAGVLYGVHRADRPDPAPPVATAPEPGDIWGAAIVTIARKFAPAGGWQSIEVYGPGDRPQSLPPKATPTPVVKMTAQDRKRIEQVVAPVAPIVWDGRDSGNSCDGRRVATVTVGSIVDKGDHQEVAVSIFYDCGRGWLPNYRIEKVDGVWKVTGTIGYPEGVEPVGGCPTPLRTSASPRPGC</sequence>
<keyword evidence="1" id="KW-0472">Membrane</keyword>
<evidence type="ECO:0000256" key="1">
    <source>
        <dbReference type="SAM" id="Phobius"/>
    </source>
</evidence>
<dbReference type="OrthoDB" id="3831558at2"/>
<protein>
    <submittedName>
        <fullName evidence="2">Uncharacterized protein</fullName>
    </submittedName>
</protein>
<comment type="caution">
    <text evidence="2">The sequence shown here is derived from an EMBL/GenBank/DDBJ whole genome shotgun (WGS) entry which is preliminary data.</text>
</comment>
<proteinExistence type="predicted"/>
<keyword evidence="3" id="KW-1185">Reference proteome</keyword>
<dbReference type="AlphaFoldDB" id="A0A4R8C6N4"/>
<accession>A0A4R8C6N4</accession>